<evidence type="ECO:0000313" key="2">
    <source>
        <dbReference type="Proteomes" id="UP000886595"/>
    </source>
</evidence>
<proteinExistence type="predicted"/>
<evidence type="ECO:0000313" key="1">
    <source>
        <dbReference type="EMBL" id="KAG2328701.1"/>
    </source>
</evidence>
<protein>
    <submittedName>
        <fullName evidence="1">Uncharacterized protein</fullName>
    </submittedName>
</protein>
<dbReference type="Proteomes" id="UP000886595">
    <property type="component" value="Unassembled WGS sequence"/>
</dbReference>
<name>A0A8X7WFF6_BRACI</name>
<accession>A0A8X7WFF6</accession>
<dbReference type="AlphaFoldDB" id="A0A8X7WFF6"/>
<organism evidence="1 2">
    <name type="scientific">Brassica carinata</name>
    <name type="common">Ethiopian mustard</name>
    <name type="synonym">Abyssinian cabbage</name>
    <dbReference type="NCBI Taxonomy" id="52824"/>
    <lineage>
        <taxon>Eukaryota</taxon>
        <taxon>Viridiplantae</taxon>
        <taxon>Streptophyta</taxon>
        <taxon>Embryophyta</taxon>
        <taxon>Tracheophyta</taxon>
        <taxon>Spermatophyta</taxon>
        <taxon>Magnoliopsida</taxon>
        <taxon>eudicotyledons</taxon>
        <taxon>Gunneridae</taxon>
        <taxon>Pentapetalae</taxon>
        <taxon>rosids</taxon>
        <taxon>malvids</taxon>
        <taxon>Brassicales</taxon>
        <taxon>Brassicaceae</taxon>
        <taxon>Brassiceae</taxon>
        <taxon>Brassica</taxon>
    </lineage>
</organism>
<comment type="caution">
    <text evidence="1">The sequence shown here is derived from an EMBL/GenBank/DDBJ whole genome shotgun (WGS) entry which is preliminary data.</text>
</comment>
<sequence length="205" mass="21997">MKDGNGNNGLAETAAPHWRAKQQRIKILDKVAALADGNRAVDSSDPVNMGLANKVLKKHVSYVESSKDGSPKALNDEANVTLRAHVNPIFEKDCGEPLDATRSPAGTGNMFDETMTDVGGNVAGNELMIVEEDDLLGDDYKSLHPMEEDTAAENAQDSNAIVVFEKHDGDSEVSASASKPRSVTWLLFSNDVSNESQVPSCITKI</sequence>
<gene>
    <name evidence="1" type="ORF">Bca52824_011429</name>
</gene>
<reference evidence="1 2" key="1">
    <citation type="submission" date="2020-02" db="EMBL/GenBank/DDBJ databases">
        <authorList>
            <person name="Ma Q."/>
            <person name="Huang Y."/>
            <person name="Song X."/>
            <person name="Pei D."/>
        </authorList>
    </citation>
    <scope>NUCLEOTIDE SEQUENCE [LARGE SCALE GENOMIC DNA]</scope>
    <source>
        <strain evidence="1">Sxm20200214</strain>
        <tissue evidence="1">Leaf</tissue>
    </source>
</reference>
<dbReference type="EMBL" id="JAAMPC010000002">
    <property type="protein sequence ID" value="KAG2328701.1"/>
    <property type="molecule type" value="Genomic_DNA"/>
</dbReference>
<keyword evidence="2" id="KW-1185">Reference proteome</keyword>